<accession>A0A0W0GHX5</accession>
<dbReference type="EMBL" id="LFDV01000002">
    <property type="protein sequence ID" value="KTB48161.1"/>
    <property type="molecule type" value="Genomic_DNA"/>
</dbReference>
<reference evidence="2 3" key="1">
    <citation type="submission" date="2015-06" db="EMBL/GenBank/DDBJ databases">
        <title>Genome sequence of the organohalide-respiring Dehalogenimonas alkenigignens type strain (IP3-3T).</title>
        <authorList>
            <person name="Key T.A."/>
            <person name="Richmond D.P."/>
            <person name="Bowman K.S."/>
            <person name="Cho Y.-J."/>
            <person name="Chun J."/>
            <person name="da Costa M.S."/>
            <person name="Rainey F.A."/>
            <person name="Moe W.M."/>
        </authorList>
    </citation>
    <scope>NUCLEOTIDE SEQUENCE [LARGE SCALE GENOMIC DNA]</scope>
    <source>
        <strain evidence="2 3">IP3-3</strain>
    </source>
</reference>
<comment type="caution">
    <text evidence="2">The sequence shown here is derived from an EMBL/GenBank/DDBJ whole genome shotgun (WGS) entry which is preliminary data.</text>
</comment>
<protein>
    <submittedName>
        <fullName evidence="2">Prepilin-type N-terminal cleavage/methylation domain</fullName>
    </submittedName>
</protein>
<evidence type="ECO:0000313" key="2">
    <source>
        <dbReference type="EMBL" id="KTB48161.1"/>
    </source>
</evidence>
<keyword evidence="1" id="KW-0472">Membrane</keyword>
<dbReference type="RefSeq" id="WP_058439190.1">
    <property type="nucleotide sequence ID" value="NZ_KQ758903.1"/>
</dbReference>
<evidence type="ECO:0000256" key="1">
    <source>
        <dbReference type="SAM" id="Phobius"/>
    </source>
</evidence>
<feature type="transmembrane region" description="Helical" evidence="1">
    <location>
        <begin position="21"/>
        <end position="43"/>
    </location>
</feature>
<dbReference type="SUPFAM" id="SSF54523">
    <property type="entry name" value="Pili subunits"/>
    <property type="match status" value="1"/>
</dbReference>
<dbReference type="InterPro" id="IPR012902">
    <property type="entry name" value="N_methyl_site"/>
</dbReference>
<name>A0A0W0GHX5_9CHLR</name>
<gene>
    <name evidence="2" type="ORF">DEALK_10060</name>
</gene>
<sequence length="161" mass="17880">MAAPVNNRIRLKKNGFSFIEVLIAMLILTVVGVAFLITLQYALRANMLDDAKSTAESLARSQLESIKKEAYLDFSKVPVDPLRPKDAYDIVSFTGDFAITVTIEPVDPTAGTPNTIIQNSPDVWSWDRGIQKITVFVQFDVSNNPNVWDGSVTIEGYKVNR</sequence>
<proteinExistence type="predicted"/>
<dbReference type="STRING" id="1217799.DEALK_10060"/>
<keyword evidence="1" id="KW-1133">Transmembrane helix</keyword>
<dbReference type="NCBIfam" id="TIGR02532">
    <property type="entry name" value="IV_pilin_GFxxxE"/>
    <property type="match status" value="1"/>
</dbReference>
<dbReference type="InterPro" id="IPR045584">
    <property type="entry name" value="Pilin-like"/>
</dbReference>
<dbReference type="Proteomes" id="UP000053947">
    <property type="component" value="Unassembled WGS sequence"/>
</dbReference>
<keyword evidence="1" id="KW-0812">Transmembrane</keyword>
<dbReference type="Pfam" id="PF07963">
    <property type="entry name" value="N_methyl"/>
    <property type="match status" value="1"/>
</dbReference>
<organism evidence="2 3">
    <name type="scientific">Dehalogenimonas alkenigignens</name>
    <dbReference type="NCBI Taxonomy" id="1217799"/>
    <lineage>
        <taxon>Bacteria</taxon>
        <taxon>Bacillati</taxon>
        <taxon>Chloroflexota</taxon>
        <taxon>Dehalococcoidia</taxon>
        <taxon>Dehalococcoidales</taxon>
        <taxon>Dehalococcoidaceae</taxon>
        <taxon>Dehalogenimonas</taxon>
    </lineage>
</organism>
<keyword evidence="3" id="KW-1185">Reference proteome</keyword>
<evidence type="ECO:0000313" key="3">
    <source>
        <dbReference type="Proteomes" id="UP000053947"/>
    </source>
</evidence>
<dbReference type="AlphaFoldDB" id="A0A0W0GHX5"/>